<evidence type="ECO:0000256" key="1">
    <source>
        <dbReference type="SAM" id="MobiDB-lite"/>
    </source>
</evidence>
<feature type="region of interest" description="Disordered" evidence="1">
    <location>
        <begin position="91"/>
        <end position="138"/>
    </location>
</feature>
<organism evidence="2 3">
    <name type="scientific">Rhipicephalus sanguineus</name>
    <name type="common">Brown dog tick</name>
    <name type="synonym">Ixodes sanguineus</name>
    <dbReference type="NCBI Taxonomy" id="34632"/>
    <lineage>
        <taxon>Eukaryota</taxon>
        <taxon>Metazoa</taxon>
        <taxon>Ecdysozoa</taxon>
        <taxon>Arthropoda</taxon>
        <taxon>Chelicerata</taxon>
        <taxon>Arachnida</taxon>
        <taxon>Acari</taxon>
        <taxon>Parasitiformes</taxon>
        <taxon>Ixodida</taxon>
        <taxon>Ixodoidea</taxon>
        <taxon>Ixodidae</taxon>
        <taxon>Rhipicephalinae</taxon>
        <taxon>Rhipicephalus</taxon>
        <taxon>Rhipicephalus</taxon>
    </lineage>
</organism>
<proteinExistence type="predicted"/>
<protein>
    <submittedName>
        <fullName evidence="2">Uncharacterized protein</fullName>
    </submittedName>
</protein>
<feature type="compositionally biased region" description="Basic residues" evidence="1">
    <location>
        <begin position="91"/>
        <end position="105"/>
    </location>
</feature>
<dbReference type="AlphaFoldDB" id="A0A9D4TDJ8"/>
<sequence>MDGTAALAPFPKPPSRPLIGQSGRAPGEPPVSRFPLADAAKVACDFFFPVCCLSAAGSRLARVSVCSSLVLRDRRNDFPSFADMTGDARLKKKTRQAYGKKRRRPGNAPQKKADNVRVRPSSPDAAEVMHSDDGAQPRAPVVSETVHLSGAQLQHLLGLLRRRIIWHFQQHPRPH</sequence>
<evidence type="ECO:0000313" key="3">
    <source>
        <dbReference type="Proteomes" id="UP000821837"/>
    </source>
</evidence>
<accession>A0A9D4TDJ8</accession>
<dbReference type="Proteomes" id="UP000821837">
    <property type="component" value="Unassembled WGS sequence"/>
</dbReference>
<evidence type="ECO:0000313" key="2">
    <source>
        <dbReference type="EMBL" id="KAH7986378.1"/>
    </source>
</evidence>
<feature type="region of interest" description="Disordered" evidence="1">
    <location>
        <begin position="1"/>
        <end position="30"/>
    </location>
</feature>
<reference evidence="2" key="2">
    <citation type="submission" date="2021-09" db="EMBL/GenBank/DDBJ databases">
        <authorList>
            <person name="Jia N."/>
            <person name="Wang J."/>
            <person name="Shi W."/>
            <person name="Du L."/>
            <person name="Sun Y."/>
            <person name="Zhan W."/>
            <person name="Jiang J."/>
            <person name="Wang Q."/>
            <person name="Zhang B."/>
            <person name="Ji P."/>
            <person name="Sakyi L.B."/>
            <person name="Cui X."/>
            <person name="Yuan T."/>
            <person name="Jiang B."/>
            <person name="Yang W."/>
            <person name="Lam T.T.-Y."/>
            <person name="Chang Q."/>
            <person name="Ding S."/>
            <person name="Wang X."/>
            <person name="Zhu J."/>
            <person name="Ruan X."/>
            <person name="Zhao L."/>
            <person name="Wei J."/>
            <person name="Que T."/>
            <person name="Du C."/>
            <person name="Cheng J."/>
            <person name="Dai P."/>
            <person name="Han X."/>
            <person name="Huang E."/>
            <person name="Gao Y."/>
            <person name="Liu J."/>
            <person name="Shao H."/>
            <person name="Ye R."/>
            <person name="Li L."/>
            <person name="Wei W."/>
            <person name="Wang X."/>
            <person name="Wang C."/>
            <person name="Huo Q."/>
            <person name="Li W."/>
            <person name="Guo W."/>
            <person name="Chen H."/>
            <person name="Chen S."/>
            <person name="Zhou L."/>
            <person name="Zhou L."/>
            <person name="Ni X."/>
            <person name="Tian J."/>
            <person name="Zhou Y."/>
            <person name="Sheng Y."/>
            <person name="Liu T."/>
            <person name="Pan Y."/>
            <person name="Xia L."/>
            <person name="Li J."/>
            <person name="Zhao F."/>
            <person name="Cao W."/>
        </authorList>
    </citation>
    <scope>NUCLEOTIDE SEQUENCE</scope>
    <source>
        <strain evidence="2">Rsan-2018</strain>
        <tissue evidence="2">Larvae</tissue>
    </source>
</reference>
<comment type="caution">
    <text evidence="2">The sequence shown here is derived from an EMBL/GenBank/DDBJ whole genome shotgun (WGS) entry which is preliminary data.</text>
</comment>
<name>A0A9D4TDJ8_RHISA</name>
<dbReference type="EMBL" id="JABSTV010000459">
    <property type="protein sequence ID" value="KAH7986378.1"/>
    <property type="molecule type" value="Genomic_DNA"/>
</dbReference>
<keyword evidence="3" id="KW-1185">Reference proteome</keyword>
<reference evidence="2" key="1">
    <citation type="journal article" date="2020" name="Cell">
        <title>Large-Scale Comparative Analyses of Tick Genomes Elucidate Their Genetic Diversity and Vector Capacities.</title>
        <authorList>
            <consortium name="Tick Genome and Microbiome Consortium (TIGMIC)"/>
            <person name="Jia N."/>
            <person name="Wang J."/>
            <person name="Shi W."/>
            <person name="Du L."/>
            <person name="Sun Y."/>
            <person name="Zhan W."/>
            <person name="Jiang J.F."/>
            <person name="Wang Q."/>
            <person name="Zhang B."/>
            <person name="Ji P."/>
            <person name="Bell-Sakyi L."/>
            <person name="Cui X.M."/>
            <person name="Yuan T.T."/>
            <person name="Jiang B.G."/>
            <person name="Yang W.F."/>
            <person name="Lam T.T."/>
            <person name="Chang Q.C."/>
            <person name="Ding S.J."/>
            <person name="Wang X.J."/>
            <person name="Zhu J.G."/>
            <person name="Ruan X.D."/>
            <person name="Zhao L."/>
            <person name="Wei J.T."/>
            <person name="Ye R.Z."/>
            <person name="Que T.C."/>
            <person name="Du C.H."/>
            <person name="Zhou Y.H."/>
            <person name="Cheng J.X."/>
            <person name="Dai P.F."/>
            <person name="Guo W.B."/>
            <person name="Han X.H."/>
            <person name="Huang E.J."/>
            <person name="Li L.F."/>
            <person name="Wei W."/>
            <person name="Gao Y.C."/>
            <person name="Liu J.Z."/>
            <person name="Shao H.Z."/>
            <person name="Wang X."/>
            <person name="Wang C.C."/>
            <person name="Yang T.C."/>
            <person name="Huo Q.B."/>
            <person name="Li W."/>
            <person name="Chen H.Y."/>
            <person name="Chen S.E."/>
            <person name="Zhou L.G."/>
            <person name="Ni X.B."/>
            <person name="Tian J.H."/>
            <person name="Sheng Y."/>
            <person name="Liu T."/>
            <person name="Pan Y.S."/>
            <person name="Xia L.Y."/>
            <person name="Li J."/>
            <person name="Zhao F."/>
            <person name="Cao W.C."/>
        </authorList>
    </citation>
    <scope>NUCLEOTIDE SEQUENCE</scope>
    <source>
        <strain evidence="2">Rsan-2018</strain>
    </source>
</reference>
<gene>
    <name evidence="2" type="ORF">HPB52_025015</name>
</gene>